<dbReference type="InterPro" id="IPR052247">
    <property type="entry name" value="Meiotic_Crossover_Helicase"/>
</dbReference>
<name>A0AAV5BKH6_ELECO</name>
<accession>A0AAV5BKH6</accession>
<protein>
    <recommendedName>
        <fullName evidence="1">Helicase ATP-binding domain-containing protein</fullName>
    </recommendedName>
</protein>
<feature type="domain" description="Helicase ATP-binding" evidence="1">
    <location>
        <begin position="49"/>
        <end position="244"/>
    </location>
</feature>
<dbReference type="SMART" id="SM00487">
    <property type="entry name" value="DEXDc"/>
    <property type="match status" value="1"/>
</dbReference>
<dbReference type="GO" id="GO:0003676">
    <property type="term" value="F:nucleic acid binding"/>
    <property type="evidence" value="ECO:0007669"/>
    <property type="project" value="InterPro"/>
</dbReference>
<evidence type="ECO:0000259" key="1">
    <source>
        <dbReference type="PROSITE" id="PS51192"/>
    </source>
</evidence>
<dbReference type="PANTHER" id="PTHR47835">
    <property type="entry name" value="HFM1, ATP DEPENDENT DNA HELICASE HOMOLOG"/>
    <property type="match status" value="1"/>
</dbReference>
<dbReference type="InterPro" id="IPR011545">
    <property type="entry name" value="DEAD/DEAH_box_helicase_dom"/>
</dbReference>
<dbReference type="GO" id="GO:0016787">
    <property type="term" value="F:hydrolase activity"/>
    <property type="evidence" value="ECO:0007669"/>
    <property type="project" value="UniProtKB-KW"/>
</dbReference>
<organism evidence="3 4">
    <name type="scientific">Eleusine coracana subsp. coracana</name>
    <dbReference type="NCBI Taxonomy" id="191504"/>
    <lineage>
        <taxon>Eukaryota</taxon>
        <taxon>Viridiplantae</taxon>
        <taxon>Streptophyta</taxon>
        <taxon>Embryophyta</taxon>
        <taxon>Tracheophyta</taxon>
        <taxon>Spermatophyta</taxon>
        <taxon>Magnoliopsida</taxon>
        <taxon>Liliopsida</taxon>
        <taxon>Poales</taxon>
        <taxon>Poaceae</taxon>
        <taxon>PACMAD clade</taxon>
        <taxon>Chloridoideae</taxon>
        <taxon>Cynodonteae</taxon>
        <taxon>Eleusininae</taxon>
        <taxon>Eleusine</taxon>
    </lineage>
</organism>
<dbReference type="EMBL" id="BQKI01000001">
    <property type="protein sequence ID" value="GJM86163.1"/>
    <property type="molecule type" value="Genomic_DNA"/>
</dbReference>
<dbReference type="GO" id="GO:0043138">
    <property type="term" value="F:3'-5' DNA helicase activity"/>
    <property type="evidence" value="ECO:0007669"/>
    <property type="project" value="UniProtKB-EC"/>
</dbReference>
<dbReference type="Pfam" id="PF00270">
    <property type="entry name" value="DEAD"/>
    <property type="match status" value="1"/>
</dbReference>
<dbReference type="GO" id="GO:0005524">
    <property type="term" value="F:ATP binding"/>
    <property type="evidence" value="ECO:0007669"/>
    <property type="project" value="InterPro"/>
</dbReference>
<comment type="caution">
    <text evidence="3">The sequence shown here is derived from an EMBL/GenBank/DDBJ whole genome shotgun (WGS) entry which is preliminary data.</text>
</comment>
<reference evidence="3" key="2">
    <citation type="submission" date="2021-12" db="EMBL/GenBank/DDBJ databases">
        <title>Resequencing data analysis of finger millet.</title>
        <authorList>
            <person name="Hatakeyama M."/>
            <person name="Aluri S."/>
            <person name="Balachadran M.T."/>
            <person name="Sivarajan S.R."/>
            <person name="Poveda L."/>
            <person name="Shimizu-Inatsugi R."/>
            <person name="Schlapbach R."/>
            <person name="Sreeman S.M."/>
            <person name="Shimizu K.K."/>
        </authorList>
    </citation>
    <scope>NUCLEOTIDE SEQUENCE</scope>
</reference>
<dbReference type="PROSITE" id="PS51192">
    <property type="entry name" value="HELICASE_ATP_BIND_1"/>
    <property type="match status" value="1"/>
</dbReference>
<dbReference type="AlphaFoldDB" id="A0AAV5BKH6"/>
<dbReference type="Gene3D" id="3.40.50.300">
    <property type="entry name" value="P-loop containing nucleotide triphosphate hydrolases"/>
    <property type="match status" value="1"/>
</dbReference>
<sequence>MARSSSSRPAEMGSLADPDALRSVSDLPPPFRSVFGFRYFNSLQSECFHVCFLSDVNMVISAPTGSGKTVLFELCILRILSRFLSPDCRFNLCNGTLKTIYIAPTKALVQEKLRDWNKKLGSLGIKCLEMTGDNEFYNNKSIHDADLILTTPEKFDSMSRHGIKNGGLGFFCDIALVLIDEVHLLNDPRGAALEAVVSRIKMISKCSNMKSTPLANVRFIAASATIPNIKDIAEWLLAPPEGIKRFGEEMRPGNLTTEVLGYAPAKNDFLFERVHLYENILNGCEMVESQ</sequence>
<evidence type="ECO:0000313" key="4">
    <source>
        <dbReference type="Proteomes" id="UP001054889"/>
    </source>
</evidence>
<proteinExistence type="predicted"/>
<dbReference type="SUPFAM" id="SSF52540">
    <property type="entry name" value="P-loop containing nucleoside triphosphate hydrolases"/>
    <property type="match status" value="1"/>
</dbReference>
<dbReference type="EMBL" id="BQKI01000001">
    <property type="protein sequence ID" value="GJM85535.1"/>
    <property type="molecule type" value="Genomic_DNA"/>
</dbReference>
<dbReference type="Proteomes" id="UP001054889">
    <property type="component" value="Unassembled WGS sequence"/>
</dbReference>
<gene>
    <name evidence="3" type="primary">ga01993</name>
    <name evidence="2" type="synonym">ga01306</name>
    <name evidence="2" type="ORF">PR202_ga01306</name>
    <name evidence="3" type="ORF">PR202_ga01993</name>
</gene>
<keyword evidence="4" id="KW-1185">Reference proteome</keyword>
<evidence type="ECO:0000313" key="3">
    <source>
        <dbReference type="EMBL" id="GJM86163.1"/>
    </source>
</evidence>
<dbReference type="InterPro" id="IPR014001">
    <property type="entry name" value="Helicase_ATP-bd"/>
</dbReference>
<evidence type="ECO:0000313" key="2">
    <source>
        <dbReference type="EMBL" id="GJM85535.1"/>
    </source>
</evidence>
<reference evidence="3" key="1">
    <citation type="journal article" date="2018" name="DNA Res.">
        <title>Multiple hybrid de novo genome assembly of finger millet, an orphan allotetraploid crop.</title>
        <authorList>
            <person name="Hatakeyama M."/>
            <person name="Aluri S."/>
            <person name="Balachadran M.T."/>
            <person name="Sivarajan S.R."/>
            <person name="Patrignani A."/>
            <person name="Gruter S."/>
            <person name="Poveda L."/>
            <person name="Shimizu-Inatsugi R."/>
            <person name="Baeten J."/>
            <person name="Francoijs K.J."/>
            <person name="Nataraja K.N."/>
            <person name="Reddy Y.A.N."/>
            <person name="Phadnis S."/>
            <person name="Ravikumar R.L."/>
            <person name="Schlapbach R."/>
            <person name="Sreeman S.M."/>
            <person name="Shimizu K.K."/>
        </authorList>
    </citation>
    <scope>NUCLEOTIDE SEQUENCE</scope>
</reference>
<dbReference type="InterPro" id="IPR027417">
    <property type="entry name" value="P-loop_NTPase"/>
</dbReference>
<dbReference type="PANTHER" id="PTHR47835:SF3">
    <property type="entry name" value="HELICASE FOR MEIOSIS 1"/>
    <property type="match status" value="1"/>
</dbReference>